<organism evidence="8 9">
    <name type="scientific">Mitosporidium daphniae</name>
    <dbReference type="NCBI Taxonomy" id="1485682"/>
    <lineage>
        <taxon>Eukaryota</taxon>
        <taxon>Fungi</taxon>
        <taxon>Fungi incertae sedis</taxon>
        <taxon>Microsporidia</taxon>
        <taxon>Mitosporidium</taxon>
    </lineage>
</organism>
<keyword evidence="9" id="KW-1185">Reference proteome</keyword>
<dbReference type="InterPro" id="IPR051717">
    <property type="entry name" value="MFS_MFSD6"/>
</dbReference>
<dbReference type="Pfam" id="PF12832">
    <property type="entry name" value="MFS_1_like"/>
    <property type="match status" value="1"/>
</dbReference>
<dbReference type="Gene3D" id="1.20.1250.20">
    <property type="entry name" value="MFS general substrate transporter like domains"/>
    <property type="match status" value="2"/>
</dbReference>
<sequence>MSLNSRFYQMASCFEKYLIRHKIFYLLLGFQFYVCYYFRGQYFKHVLHINESKFAGFSAGISLLTFFASFFWTRIADRYEIHKSMLLVFAFLSSAAFSALSFSGFSAPTCMTLAGLYVLFGMAMPPLADKIILDDLAAKGLSKDLYARQMVFAIVSYGVVTLGISYFIHLCGYHVIFPFLAIFTALFMVFTFFFMNVPKGDHCAAKECGRATSIQIPKGKSNVSLLRHVFNLDYLFFLFVILANGFSRFFMSFFLNLYLTETVSMTPIQSACSAIFGILLEIFMFTRAKFLLNKVGIYWMLTLGQLAMVIRLWMYYILPSKVEYLYVFFIVELLKGTNLGFVQPSAVKLSSMYAPKGLEGTFQGIYFGVFSGLGGFLAGLYANRYLTDSNFKILLYHVSMIMTIVLLLYILRYIVYEKFKKLKTIPN</sequence>
<feature type="transmembrane region" description="Helical" evidence="6">
    <location>
        <begin position="234"/>
        <end position="255"/>
    </location>
</feature>
<feature type="transmembrane region" description="Helical" evidence="6">
    <location>
        <begin position="297"/>
        <end position="318"/>
    </location>
</feature>
<proteinExistence type="inferred from homology"/>
<evidence type="ECO:0000313" key="9">
    <source>
        <dbReference type="Proteomes" id="UP000029725"/>
    </source>
</evidence>
<dbReference type="InterPro" id="IPR024989">
    <property type="entry name" value="MFS_assoc_dom"/>
</dbReference>
<dbReference type="GeneID" id="25259519"/>
<dbReference type="RefSeq" id="XP_013238039.1">
    <property type="nucleotide sequence ID" value="XM_013382585.1"/>
</dbReference>
<feature type="transmembrane region" description="Helical" evidence="6">
    <location>
        <begin position="394"/>
        <end position="415"/>
    </location>
</feature>
<dbReference type="SUPFAM" id="SSF103473">
    <property type="entry name" value="MFS general substrate transporter"/>
    <property type="match status" value="1"/>
</dbReference>
<keyword evidence="5 6" id="KW-0472">Membrane</keyword>
<evidence type="ECO:0000313" key="8">
    <source>
        <dbReference type="EMBL" id="KGG51612.1"/>
    </source>
</evidence>
<dbReference type="HOGENOM" id="CLU_052848_0_0_1"/>
<feature type="transmembrane region" description="Helical" evidence="6">
    <location>
        <begin position="267"/>
        <end position="285"/>
    </location>
</feature>
<comment type="similarity">
    <text evidence="2">Belongs to the major facilitator superfamily. MFSD6 family.</text>
</comment>
<dbReference type="EMBL" id="JMKJ01000233">
    <property type="protein sequence ID" value="KGG51612.1"/>
    <property type="molecule type" value="Genomic_DNA"/>
</dbReference>
<gene>
    <name evidence="8" type="ORF">DI09_30p280</name>
</gene>
<feature type="domain" description="Major facilitator superfamily associated" evidence="7">
    <location>
        <begin position="21"/>
        <end position="379"/>
    </location>
</feature>
<feature type="transmembrane region" description="Helical" evidence="6">
    <location>
        <begin position="175"/>
        <end position="197"/>
    </location>
</feature>
<dbReference type="PANTHER" id="PTHR16172:SF41">
    <property type="entry name" value="MAJOR FACILITATOR SUPERFAMILY DOMAIN-CONTAINING PROTEIN 6-LIKE"/>
    <property type="match status" value="1"/>
</dbReference>
<comment type="caution">
    <text evidence="8">The sequence shown here is derived from an EMBL/GenBank/DDBJ whole genome shotgun (WGS) entry which is preliminary data.</text>
</comment>
<keyword evidence="4 6" id="KW-1133">Transmembrane helix</keyword>
<keyword evidence="3 6" id="KW-0812">Transmembrane</keyword>
<evidence type="ECO:0000256" key="3">
    <source>
        <dbReference type="ARBA" id="ARBA00022692"/>
    </source>
</evidence>
<name>A0A098VRF2_9MICR</name>
<dbReference type="OrthoDB" id="515887at2759"/>
<comment type="subcellular location">
    <subcellularLocation>
        <location evidence="1">Membrane</location>
        <topology evidence="1">Multi-pass membrane protein</topology>
    </subcellularLocation>
</comment>
<dbReference type="PANTHER" id="PTHR16172">
    <property type="entry name" value="MAJOR FACILITATOR SUPERFAMILY DOMAIN-CONTAINING PROTEIN 6-LIKE"/>
    <property type="match status" value="1"/>
</dbReference>
<feature type="transmembrane region" description="Helical" evidence="6">
    <location>
        <begin position="85"/>
        <end position="105"/>
    </location>
</feature>
<evidence type="ECO:0000256" key="6">
    <source>
        <dbReference type="SAM" id="Phobius"/>
    </source>
</evidence>
<accession>A0A098VRF2</accession>
<reference evidence="8 9" key="1">
    <citation type="submission" date="2014-04" db="EMBL/GenBank/DDBJ databases">
        <title>A new species of microsporidia sheds light on the evolution of extreme parasitism.</title>
        <authorList>
            <person name="Haag K.L."/>
            <person name="James T.Y."/>
            <person name="Larsson R."/>
            <person name="Schaer T.M."/>
            <person name="Refardt D."/>
            <person name="Pombert J.-F."/>
            <person name="Ebert D."/>
        </authorList>
    </citation>
    <scope>NUCLEOTIDE SEQUENCE [LARGE SCALE GENOMIC DNA]</scope>
    <source>
        <strain evidence="8 9">UGP3</strain>
        <tissue evidence="8">Spores</tissue>
    </source>
</reference>
<feature type="transmembrane region" description="Helical" evidence="6">
    <location>
        <begin position="23"/>
        <end position="42"/>
    </location>
</feature>
<dbReference type="GO" id="GO:0016020">
    <property type="term" value="C:membrane"/>
    <property type="evidence" value="ECO:0007669"/>
    <property type="project" value="UniProtKB-SubCell"/>
</dbReference>
<feature type="transmembrane region" description="Helical" evidence="6">
    <location>
        <begin position="149"/>
        <end position="169"/>
    </location>
</feature>
<dbReference type="InterPro" id="IPR036259">
    <property type="entry name" value="MFS_trans_sf"/>
</dbReference>
<evidence type="ECO:0000256" key="1">
    <source>
        <dbReference type="ARBA" id="ARBA00004141"/>
    </source>
</evidence>
<feature type="transmembrane region" description="Helical" evidence="6">
    <location>
        <begin position="324"/>
        <end position="342"/>
    </location>
</feature>
<dbReference type="VEuPathDB" id="MicrosporidiaDB:DI09_30p280"/>
<evidence type="ECO:0000259" key="7">
    <source>
        <dbReference type="Pfam" id="PF12832"/>
    </source>
</evidence>
<dbReference type="AlphaFoldDB" id="A0A098VRF2"/>
<dbReference type="Proteomes" id="UP000029725">
    <property type="component" value="Unassembled WGS sequence"/>
</dbReference>
<evidence type="ECO:0000256" key="5">
    <source>
        <dbReference type="ARBA" id="ARBA00023136"/>
    </source>
</evidence>
<feature type="transmembrane region" description="Helical" evidence="6">
    <location>
        <begin position="54"/>
        <end position="73"/>
    </location>
</feature>
<protein>
    <submittedName>
        <fullName evidence="8">Major facilitator superfamily permease</fullName>
    </submittedName>
</protein>
<feature type="transmembrane region" description="Helical" evidence="6">
    <location>
        <begin position="363"/>
        <end position="382"/>
    </location>
</feature>
<evidence type="ECO:0000256" key="4">
    <source>
        <dbReference type="ARBA" id="ARBA00022989"/>
    </source>
</evidence>
<evidence type="ECO:0000256" key="2">
    <source>
        <dbReference type="ARBA" id="ARBA00005241"/>
    </source>
</evidence>